<evidence type="ECO:0000256" key="5">
    <source>
        <dbReference type="SAM" id="MobiDB-lite"/>
    </source>
</evidence>
<evidence type="ECO:0000259" key="7">
    <source>
        <dbReference type="PROSITE" id="PS50111"/>
    </source>
</evidence>
<evidence type="ECO:0000313" key="9">
    <source>
        <dbReference type="EMBL" id="OLP06357.1"/>
    </source>
</evidence>
<feature type="domain" description="Methyl-accepting transducer" evidence="7">
    <location>
        <begin position="579"/>
        <end position="794"/>
    </location>
</feature>
<keyword evidence="6" id="KW-0812">Transmembrane</keyword>
<feature type="transmembrane region" description="Helical" evidence="6">
    <location>
        <begin position="12"/>
        <end position="33"/>
    </location>
</feature>
<evidence type="ECO:0000259" key="8">
    <source>
        <dbReference type="PROSITE" id="PS50885"/>
    </source>
</evidence>
<dbReference type="GO" id="GO:0005886">
    <property type="term" value="C:plasma membrane"/>
    <property type="evidence" value="ECO:0007669"/>
    <property type="project" value="TreeGrafter"/>
</dbReference>
<evidence type="ECO:0000256" key="4">
    <source>
        <dbReference type="PROSITE-ProRule" id="PRU00284"/>
    </source>
</evidence>
<dbReference type="SMART" id="SM00304">
    <property type="entry name" value="HAMP"/>
    <property type="match status" value="4"/>
</dbReference>
<dbReference type="PROSITE" id="PS50111">
    <property type="entry name" value="CHEMOTAXIS_TRANSDUC_2"/>
    <property type="match status" value="1"/>
</dbReference>
<gene>
    <name evidence="9" type="ORF">BLL52_2588</name>
</gene>
<dbReference type="Pfam" id="PF00015">
    <property type="entry name" value="MCPsignal"/>
    <property type="match status" value="1"/>
</dbReference>
<evidence type="ECO:0000256" key="6">
    <source>
        <dbReference type="SAM" id="Phobius"/>
    </source>
</evidence>
<dbReference type="CDD" id="cd11386">
    <property type="entry name" value="MCP_signal"/>
    <property type="match status" value="1"/>
</dbReference>
<dbReference type="GO" id="GO:0006935">
    <property type="term" value="P:chemotaxis"/>
    <property type="evidence" value="ECO:0007669"/>
    <property type="project" value="UniProtKB-KW"/>
</dbReference>
<comment type="subcellular location">
    <subcellularLocation>
        <location evidence="1">Membrane</location>
    </subcellularLocation>
</comment>
<feature type="compositionally biased region" description="Low complexity" evidence="5">
    <location>
        <begin position="780"/>
        <end position="795"/>
    </location>
</feature>
<dbReference type="SUPFAM" id="SSF58104">
    <property type="entry name" value="Methyl-accepting chemotaxis protein (MCP) signaling domain"/>
    <property type="match status" value="1"/>
</dbReference>
<dbReference type="EMBL" id="MSYM01000013">
    <property type="protein sequence ID" value="OLP06357.1"/>
    <property type="molecule type" value="Genomic_DNA"/>
</dbReference>
<comment type="similarity">
    <text evidence="3">Belongs to the methyl-accepting chemotaxis (MCP) protein family.</text>
</comment>
<dbReference type="InterPro" id="IPR051310">
    <property type="entry name" value="MCP_chemotaxis"/>
</dbReference>
<accession>A0A1Q8YEC6</accession>
<dbReference type="CDD" id="cd19411">
    <property type="entry name" value="MCP2201-like_sensor"/>
    <property type="match status" value="1"/>
</dbReference>
<dbReference type="Pfam" id="PF18947">
    <property type="entry name" value="HAMP_2"/>
    <property type="match status" value="3"/>
</dbReference>
<dbReference type="PANTHER" id="PTHR43531:SF11">
    <property type="entry name" value="METHYL-ACCEPTING CHEMOTAXIS PROTEIN 3"/>
    <property type="match status" value="1"/>
</dbReference>
<dbReference type="Pfam" id="PF00672">
    <property type="entry name" value="HAMP"/>
    <property type="match status" value="1"/>
</dbReference>
<dbReference type="GO" id="GO:0004888">
    <property type="term" value="F:transmembrane signaling receptor activity"/>
    <property type="evidence" value="ECO:0007669"/>
    <property type="project" value="TreeGrafter"/>
</dbReference>
<dbReference type="InterPro" id="IPR047347">
    <property type="entry name" value="YvaQ-like_sensor"/>
</dbReference>
<feature type="compositionally biased region" description="Low complexity" evidence="5">
    <location>
        <begin position="824"/>
        <end position="847"/>
    </location>
</feature>
<proteinExistence type="inferred from homology"/>
<evidence type="ECO:0000256" key="3">
    <source>
        <dbReference type="ARBA" id="ARBA00029447"/>
    </source>
</evidence>
<dbReference type="Proteomes" id="UP000185911">
    <property type="component" value="Unassembled WGS sequence"/>
</dbReference>
<dbReference type="CDD" id="cd06225">
    <property type="entry name" value="HAMP"/>
    <property type="match status" value="1"/>
</dbReference>
<dbReference type="Pfam" id="PF12729">
    <property type="entry name" value="4HB_MCP_1"/>
    <property type="match status" value="1"/>
</dbReference>
<reference evidence="9 10" key="1">
    <citation type="submission" date="2017-01" db="EMBL/GenBank/DDBJ databases">
        <title>Genome sequence of Rhodoferax antarcticus ANT.BR, a psychrophilic purple nonsulfur bacterium from an Antarctic microbial mat.</title>
        <authorList>
            <person name="Baker J."/>
            <person name="Riester C."/>
            <person name="Skinner B."/>
            <person name="Newell A."/>
            <person name="Swingley W."/>
            <person name="Madigan M."/>
            <person name="Jung D."/>
            <person name="Asao M."/>
            <person name="Chen M."/>
            <person name="Loughlin P."/>
            <person name="Pan H."/>
            <person name="Lin S."/>
            <person name="Li N."/>
            <person name="Shaw J."/>
            <person name="Prado M."/>
            <person name="Sherman C."/>
            <person name="Li X."/>
            <person name="Tang J."/>
            <person name="Blankenship R."/>
            <person name="Zhao T."/>
            <person name="Touchman J."/>
            <person name="Sattley M."/>
        </authorList>
    </citation>
    <scope>NUCLEOTIDE SEQUENCE [LARGE SCALE GENOMIC DNA]</scope>
    <source>
        <strain evidence="9 10">ANT.BR</strain>
    </source>
</reference>
<dbReference type="PANTHER" id="PTHR43531">
    <property type="entry name" value="PROTEIN ICFG"/>
    <property type="match status" value="1"/>
</dbReference>
<comment type="caution">
    <text evidence="9">The sequence shown here is derived from an EMBL/GenBank/DDBJ whole genome shotgun (WGS) entry which is preliminary data.</text>
</comment>
<feature type="domain" description="HAMP" evidence="8">
    <location>
        <begin position="210"/>
        <end position="262"/>
    </location>
</feature>
<dbReference type="InterPro" id="IPR024478">
    <property type="entry name" value="HlyB_4HB_MCP"/>
</dbReference>
<sequence length="859" mass="90785">MLNNLKIGVRLGIGFAISLIMLITISVVSYTRLGTLNDSIGTMTNDRFPKTVQANDIIDAINNIARQLRNAYIYSGAEQQKSLEAIGPERKVISDNLELLDKSVKSEAGKELLKKIGVARTAYVVDQDKFLELLKADKKAEIVALMQSELRKSQTDYMTSINALIKFQADAMTKSGEDANAMVAATEHLILILGAIATVLTALFGWFITRSITGPTNKMVEGANKMAKGDFEFKIDIDSKDETGQLATAVRATQTAVQAMIADANMLAQAAVAGKLETRADASKHQGDFQKIVAGVNGTLDAVIGPLNVTAKYVDDISKGVIPPVITDNYNGDFNLIKNNLNAVVKMMSDLLAQTDIIIKGAADGELDKRANADMFVGGWNKLVVGVNETVTNIVNPLNVTADYVDKIAQGNVPPAITTVYKGQYNVIKNNLNGLIEATAQQANAAVAISRGDLTTVVKVRSEGDALAKALIDVTKAVNNLVADANLLSKATVDGDLTVRADANRHQGDFRKVVEGLNSVMVAVNTPVEELRSVLGALQGGDLTLSMKKNYAGTWDELKSAMSNMQKKLVEVVTDVNSGAQALSSASEEVSATAQSLSQAASEQAAGVEETSASIEQMTSSIAQNTENAKITDGMASKAAKDAEDGGEAVNATVEAMKQIAKKIGIIDDIAAQTNLLALNAAIEAARAGEHGKGFAVVAAEVRKLAERSQVAAQEIGEVASSSVGLAEKAGKLLAEIVPNIRKTSDLVQEITAASTEQSSGVGQINSAVSQLNTTTQQNASSSEELAATSEEMSSQAEQLQQTMSFFKLDSSAMSRGVPHPVRKSSASSKAARPAAARPAQSRAMAAGEDLDESQFTKF</sequence>
<dbReference type="FunFam" id="1.10.287.950:FF:000001">
    <property type="entry name" value="Methyl-accepting chemotaxis sensory transducer"/>
    <property type="match status" value="1"/>
</dbReference>
<keyword evidence="10" id="KW-1185">Reference proteome</keyword>
<protein>
    <submittedName>
        <fullName evidence="9">Putative methyl-accepting chemotaxis sensory transducer</fullName>
    </submittedName>
</protein>
<keyword evidence="2" id="KW-0145">Chemotaxis</keyword>
<dbReference type="InterPro" id="IPR004089">
    <property type="entry name" value="MCPsignal_dom"/>
</dbReference>
<feature type="transmembrane region" description="Helical" evidence="6">
    <location>
        <begin position="189"/>
        <end position="208"/>
    </location>
</feature>
<keyword evidence="6" id="KW-1133">Transmembrane helix</keyword>
<dbReference type="PROSITE" id="PS50885">
    <property type="entry name" value="HAMP"/>
    <property type="match status" value="1"/>
</dbReference>
<dbReference type="SMART" id="SM00283">
    <property type="entry name" value="MA"/>
    <property type="match status" value="1"/>
</dbReference>
<dbReference type="AlphaFoldDB" id="A0A1Q8YEC6"/>
<keyword evidence="4" id="KW-0807">Transducer</keyword>
<name>A0A1Q8YEC6_9BURK</name>
<dbReference type="STRING" id="81479.RA876_07040"/>
<feature type="region of interest" description="Disordered" evidence="5">
    <location>
        <begin position="814"/>
        <end position="859"/>
    </location>
</feature>
<evidence type="ECO:0000256" key="1">
    <source>
        <dbReference type="ARBA" id="ARBA00004370"/>
    </source>
</evidence>
<evidence type="ECO:0000313" key="10">
    <source>
        <dbReference type="Proteomes" id="UP000185911"/>
    </source>
</evidence>
<dbReference type="SUPFAM" id="SSF158472">
    <property type="entry name" value="HAMP domain-like"/>
    <property type="match status" value="1"/>
</dbReference>
<dbReference type="Gene3D" id="1.10.287.950">
    <property type="entry name" value="Methyl-accepting chemotaxis protein"/>
    <property type="match status" value="1"/>
</dbReference>
<dbReference type="RefSeq" id="WP_075586805.1">
    <property type="nucleotide sequence ID" value="NZ_MSYM01000013.1"/>
</dbReference>
<dbReference type="Gene3D" id="1.20.120.1530">
    <property type="match status" value="3"/>
</dbReference>
<dbReference type="GO" id="GO:0007165">
    <property type="term" value="P:signal transduction"/>
    <property type="evidence" value="ECO:0007669"/>
    <property type="project" value="UniProtKB-KW"/>
</dbReference>
<dbReference type="InterPro" id="IPR003660">
    <property type="entry name" value="HAMP_dom"/>
</dbReference>
<evidence type="ECO:0000256" key="2">
    <source>
        <dbReference type="ARBA" id="ARBA00022500"/>
    </source>
</evidence>
<keyword evidence="6" id="KW-0472">Membrane</keyword>
<organism evidence="9 10">
    <name type="scientific">Rhodoferax antarcticus ANT.BR</name>
    <dbReference type="NCBI Taxonomy" id="1111071"/>
    <lineage>
        <taxon>Bacteria</taxon>
        <taxon>Pseudomonadati</taxon>
        <taxon>Pseudomonadota</taxon>
        <taxon>Betaproteobacteria</taxon>
        <taxon>Burkholderiales</taxon>
        <taxon>Comamonadaceae</taxon>
        <taxon>Rhodoferax</taxon>
    </lineage>
</organism>
<feature type="region of interest" description="Disordered" evidence="5">
    <location>
        <begin position="773"/>
        <end position="799"/>
    </location>
</feature>